<sequence>MACGTVSCKQGSPLSSMLTLARDALPPRESALFRAYRRVSGLRPCRVRSTAARAAAAALADRFHIGDEFGEVVQSWSVWVYEAPPCQLSHRRGVADADVAVLVLELIAP</sequence>
<organism evidence="1 2">
    <name type="scientific">Lentzea pudingi</name>
    <dbReference type="NCBI Taxonomy" id="1789439"/>
    <lineage>
        <taxon>Bacteria</taxon>
        <taxon>Bacillati</taxon>
        <taxon>Actinomycetota</taxon>
        <taxon>Actinomycetes</taxon>
        <taxon>Pseudonocardiales</taxon>
        <taxon>Pseudonocardiaceae</taxon>
        <taxon>Lentzea</taxon>
    </lineage>
</organism>
<gene>
    <name evidence="1" type="ORF">GCM10011609_34630</name>
</gene>
<accession>A0ABQ2HX44</accession>
<protein>
    <submittedName>
        <fullName evidence="1">Uncharacterized protein</fullName>
    </submittedName>
</protein>
<keyword evidence="2" id="KW-1185">Reference proteome</keyword>
<evidence type="ECO:0000313" key="2">
    <source>
        <dbReference type="Proteomes" id="UP000597656"/>
    </source>
</evidence>
<proteinExistence type="predicted"/>
<evidence type="ECO:0000313" key="1">
    <source>
        <dbReference type="EMBL" id="GGM94232.1"/>
    </source>
</evidence>
<dbReference type="EMBL" id="BMNC01000004">
    <property type="protein sequence ID" value="GGM94232.1"/>
    <property type="molecule type" value="Genomic_DNA"/>
</dbReference>
<comment type="caution">
    <text evidence="1">The sequence shown here is derived from an EMBL/GenBank/DDBJ whole genome shotgun (WGS) entry which is preliminary data.</text>
</comment>
<name>A0ABQ2HX44_9PSEU</name>
<dbReference type="Proteomes" id="UP000597656">
    <property type="component" value="Unassembled WGS sequence"/>
</dbReference>
<reference evidence="2" key="1">
    <citation type="journal article" date="2019" name="Int. J. Syst. Evol. Microbiol.">
        <title>The Global Catalogue of Microorganisms (GCM) 10K type strain sequencing project: providing services to taxonomists for standard genome sequencing and annotation.</title>
        <authorList>
            <consortium name="The Broad Institute Genomics Platform"/>
            <consortium name="The Broad Institute Genome Sequencing Center for Infectious Disease"/>
            <person name="Wu L."/>
            <person name="Ma J."/>
        </authorList>
    </citation>
    <scope>NUCLEOTIDE SEQUENCE [LARGE SCALE GENOMIC DNA]</scope>
    <source>
        <strain evidence="2">CGMCC 4.7319</strain>
    </source>
</reference>